<keyword evidence="3" id="KW-1185">Reference proteome</keyword>
<name>A0ABW9E4D0_9BURK</name>
<feature type="domain" description="Serine aminopeptidase S33" evidence="1">
    <location>
        <begin position="19"/>
        <end position="251"/>
    </location>
</feature>
<comment type="caution">
    <text evidence="2">The sequence shown here is derived from an EMBL/GenBank/DDBJ whole genome shotgun (WGS) entry which is preliminary data.</text>
</comment>
<dbReference type="RefSeq" id="WP_408340446.1">
    <property type="nucleotide sequence ID" value="NZ_JAQQCF010000050.1"/>
</dbReference>
<dbReference type="PIRSF" id="PIRSF017388">
    <property type="entry name" value="Esterase_lipase"/>
    <property type="match status" value="1"/>
</dbReference>
<dbReference type="Gene3D" id="3.40.50.1820">
    <property type="entry name" value="alpha/beta hydrolase"/>
    <property type="match status" value="1"/>
</dbReference>
<dbReference type="InterPro" id="IPR022742">
    <property type="entry name" value="Hydrolase_4"/>
</dbReference>
<evidence type="ECO:0000259" key="1">
    <source>
        <dbReference type="Pfam" id="PF12146"/>
    </source>
</evidence>
<gene>
    <name evidence="2" type="ORF">PQQ63_34800</name>
</gene>
<dbReference type="GO" id="GO:0016787">
    <property type="term" value="F:hydrolase activity"/>
    <property type="evidence" value="ECO:0007669"/>
    <property type="project" value="UniProtKB-KW"/>
</dbReference>
<dbReference type="SUPFAM" id="SSF53474">
    <property type="entry name" value="alpha/beta-Hydrolases"/>
    <property type="match status" value="1"/>
</dbReference>
<organism evidence="2 3">
    <name type="scientific">Paraburkholderia metrosideri</name>
    <dbReference type="NCBI Taxonomy" id="580937"/>
    <lineage>
        <taxon>Bacteria</taxon>
        <taxon>Pseudomonadati</taxon>
        <taxon>Pseudomonadota</taxon>
        <taxon>Betaproteobacteria</taxon>
        <taxon>Burkholderiales</taxon>
        <taxon>Burkholderiaceae</taxon>
        <taxon>Paraburkholderia</taxon>
    </lineage>
</organism>
<dbReference type="EMBL" id="JAQQCF010000050">
    <property type="protein sequence ID" value="MFM0641857.1"/>
    <property type="molecule type" value="Genomic_DNA"/>
</dbReference>
<keyword evidence="2" id="KW-0378">Hydrolase</keyword>
<accession>A0ABW9E4D0</accession>
<dbReference type="InterPro" id="IPR029058">
    <property type="entry name" value="AB_hydrolase_fold"/>
</dbReference>
<dbReference type="Proteomes" id="UP001629432">
    <property type="component" value="Unassembled WGS sequence"/>
</dbReference>
<protein>
    <submittedName>
        <fullName evidence="2">Alpha/beta fold hydrolase</fullName>
    </submittedName>
</protein>
<evidence type="ECO:0000313" key="2">
    <source>
        <dbReference type="EMBL" id="MFM0641857.1"/>
    </source>
</evidence>
<dbReference type="InterPro" id="IPR012354">
    <property type="entry name" value="Esterase_lipase"/>
</dbReference>
<proteinExistence type="predicted"/>
<dbReference type="Pfam" id="PF12146">
    <property type="entry name" value="Hydrolase_4"/>
    <property type="match status" value="1"/>
</dbReference>
<sequence length="278" mass="31278">MSRKDLLTRDLAYPLTSRDHAVLLLHGLRSTPQEMAFMAKTLAKQGFAVFAPYLKGYGLGEPCSTADEWREQVHTHYTRLCSTYGNVSVGGLCIGATLALALATEEPDLLAVSLLSVTLDYDGWTIPWYHWLLTIAYKTPLRNLYSLRERAPYGLKNVALRNRVARSMQHEGNSEIGAASLSMHHIFEARTLARFVLKHISSVKADCLLIHAIDDDISTTANADRVYARVGSQRKRKIFLDDCYHIITMDNERELVARETQWFFEETAESRRVGATGG</sequence>
<evidence type="ECO:0000313" key="3">
    <source>
        <dbReference type="Proteomes" id="UP001629432"/>
    </source>
</evidence>
<reference evidence="2 3" key="1">
    <citation type="journal article" date="2024" name="Chem. Sci.">
        <title>Discovery of megapolipeptins by genome mining of a Burkholderiales bacteria collection.</title>
        <authorList>
            <person name="Paulo B.S."/>
            <person name="Recchia M.J.J."/>
            <person name="Lee S."/>
            <person name="Fergusson C.H."/>
            <person name="Romanowski S.B."/>
            <person name="Hernandez A."/>
            <person name="Krull N."/>
            <person name="Liu D.Y."/>
            <person name="Cavanagh H."/>
            <person name="Bos A."/>
            <person name="Gray C.A."/>
            <person name="Murphy B.T."/>
            <person name="Linington R.G."/>
            <person name="Eustaquio A.S."/>
        </authorList>
    </citation>
    <scope>NUCLEOTIDE SEQUENCE [LARGE SCALE GENOMIC DNA]</scope>
    <source>
        <strain evidence="2 3">RL17-338-BIC-A</strain>
    </source>
</reference>